<comment type="function">
    <text evidence="2">Catalyzes the hydrolysis of 5-hydroxyisourate (HIU) to 2-oxo-4-hydroxy-4-carboxy-5-ureidoimidazoline (OHCU).</text>
</comment>
<keyword evidence="5 7" id="KW-0659">Purine metabolism</keyword>
<dbReference type="InterPro" id="IPR023416">
    <property type="entry name" value="Transthyretin/HIU_hydrolase_d"/>
</dbReference>
<dbReference type="InterPro" id="IPR023418">
    <property type="entry name" value="Thyroxine_BS"/>
</dbReference>
<evidence type="ECO:0000256" key="2">
    <source>
        <dbReference type="ARBA" id="ARBA00002704"/>
    </source>
</evidence>
<evidence type="ECO:0000313" key="9">
    <source>
        <dbReference type="EMBL" id="MDC8784735.1"/>
    </source>
</evidence>
<evidence type="ECO:0000259" key="8">
    <source>
        <dbReference type="Pfam" id="PF00576"/>
    </source>
</evidence>
<evidence type="ECO:0000256" key="4">
    <source>
        <dbReference type="ARBA" id="ARBA00011881"/>
    </source>
</evidence>
<protein>
    <recommendedName>
        <fullName evidence="7">5-hydroxyisourate hydrolase</fullName>
        <shortName evidence="7">HIU hydrolase</shortName>
        <shortName evidence="7">HIUHase</shortName>
        <ecNumber evidence="7">3.5.2.17</ecNumber>
    </recommendedName>
</protein>
<dbReference type="InterPro" id="IPR000895">
    <property type="entry name" value="Transthyretin/HIU_hydrolase"/>
</dbReference>
<comment type="subunit">
    <text evidence="4 7">Homotetramer.</text>
</comment>
<evidence type="ECO:0000256" key="1">
    <source>
        <dbReference type="ARBA" id="ARBA00001043"/>
    </source>
</evidence>
<reference evidence="9 10" key="1">
    <citation type="submission" date="2022-10" db="EMBL/GenBank/DDBJ databases">
        <title>paucibacter sp. hw8 Genome sequencing.</title>
        <authorList>
            <person name="Park S."/>
        </authorList>
    </citation>
    <scope>NUCLEOTIDE SEQUENCE [LARGE SCALE GENOMIC DNA]</scope>
    <source>
        <strain evidence="10">hw8</strain>
    </source>
</reference>
<keyword evidence="10" id="KW-1185">Reference proteome</keyword>
<comment type="similarity">
    <text evidence="3 7">Belongs to the transthyretin family. 5-hydroxyisourate hydrolase subfamily.</text>
</comment>
<dbReference type="PANTHER" id="PTHR10395">
    <property type="entry name" value="URICASE AND TRANSTHYRETIN-RELATED"/>
    <property type="match status" value="1"/>
</dbReference>
<evidence type="ECO:0000313" key="10">
    <source>
        <dbReference type="Proteomes" id="UP001219862"/>
    </source>
</evidence>
<dbReference type="PANTHER" id="PTHR10395:SF7">
    <property type="entry name" value="5-HYDROXYISOURATE HYDROLASE"/>
    <property type="match status" value="1"/>
</dbReference>
<dbReference type="InterPro" id="IPR014306">
    <property type="entry name" value="Hydroxyisourate_hydrolase"/>
</dbReference>
<dbReference type="EC" id="3.5.2.17" evidence="7"/>
<dbReference type="Gene3D" id="2.60.40.180">
    <property type="entry name" value="Transthyretin/hydroxyisourate hydrolase domain"/>
    <property type="match status" value="1"/>
</dbReference>
<evidence type="ECO:0000256" key="5">
    <source>
        <dbReference type="ARBA" id="ARBA00022631"/>
    </source>
</evidence>
<evidence type="ECO:0000256" key="6">
    <source>
        <dbReference type="ARBA" id="ARBA00022801"/>
    </source>
</evidence>
<dbReference type="EMBL" id="JAQQXS010000004">
    <property type="protein sequence ID" value="MDC8784735.1"/>
    <property type="molecule type" value="Genomic_DNA"/>
</dbReference>
<dbReference type="PROSITE" id="PS00768">
    <property type="entry name" value="TRANSTHYRETIN_1"/>
    <property type="match status" value="1"/>
</dbReference>
<comment type="catalytic activity">
    <reaction evidence="1 7">
        <text>5-hydroxyisourate + H2O = 5-hydroxy-2-oxo-4-ureido-2,5-dihydro-1H-imidazole-5-carboxylate + H(+)</text>
        <dbReference type="Rhea" id="RHEA:23736"/>
        <dbReference type="ChEBI" id="CHEBI:15377"/>
        <dbReference type="ChEBI" id="CHEBI:15378"/>
        <dbReference type="ChEBI" id="CHEBI:18072"/>
        <dbReference type="ChEBI" id="CHEBI:58639"/>
        <dbReference type="EC" id="3.5.2.17"/>
    </reaction>
</comment>
<evidence type="ECO:0000256" key="7">
    <source>
        <dbReference type="RuleBase" id="RU361270"/>
    </source>
</evidence>
<dbReference type="Pfam" id="PF00576">
    <property type="entry name" value="Transthyretin"/>
    <property type="match status" value="1"/>
</dbReference>
<dbReference type="SUPFAM" id="SSF49472">
    <property type="entry name" value="Transthyretin (synonym: prealbumin)"/>
    <property type="match status" value="1"/>
</dbReference>
<gene>
    <name evidence="9" type="primary">uraH</name>
    <name evidence="9" type="ORF">PRZ01_05980</name>
</gene>
<dbReference type="GO" id="GO:0033971">
    <property type="term" value="F:hydroxyisourate hydrolase activity"/>
    <property type="evidence" value="ECO:0007669"/>
    <property type="project" value="UniProtKB-EC"/>
</dbReference>
<comment type="caution">
    <text evidence="9">The sequence shown here is derived from an EMBL/GenBank/DDBJ whole genome shotgun (WGS) entry which is preliminary data.</text>
</comment>
<dbReference type="Proteomes" id="UP001219862">
    <property type="component" value="Unassembled WGS sequence"/>
</dbReference>
<dbReference type="CDD" id="cd05822">
    <property type="entry name" value="TLP_HIUase"/>
    <property type="match status" value="1"/>
</dbReference>
<name>A0ABT5KQI7_9BURK</name>
<proteinExistence type="inferred from homology"/>
<evidence type="ECO:0000256" key="3">
    <source>
        <dbReference type="ARBA" id="ARBA00009850"/>
    </source>
</evidence>
<organism evidence="9 10">
    <name type="scientific">Roseateles koreensis</name>
    <dbReference type="NCBI Taxonomy" id="2987526"/>
    <lineage>
        <taxon>Bacteria</taxon>
        <taxon>Pseudomonadati</taxon>
        <taxon>Pseudomonadota</taxon>
        <taxon>Betaproteobacteria</taxon>
        <taxon>Burkholderiales</taxon>
        <taxon>Sphaerotilaceae</taxon>
        <taxon>Roseateles</taxon>
    </lineage>
</organism>
<dbReference type="NCBIfam" id="TIGR02962">
    <property type="entry name" value="hdxy_isourate"/>
    <property type="match status" value="1"/>
</dbReference>
<feature type="domain" description="Transthyretin/hydroxyisourate hydrolase" evidence="8">
    <location>
        <begin position="4"/>
        <end position="116"/>
    </location>
</feature>
<keyword evidence="6 7" id="KW-0378">Hydrolase</keyword>
<dbReference type="RefSeq" id="WP_273595918.1">
    <property type="nucleotide sequence ID" value="NZ_JAQQXS010000004.1"/>
</dbReference>
<dbReference type="PRINTS" id="PR00189">
    <property type="entry name" value="TRNSTHYRETIN"/>
</dbReference>
<accession>A0ABT5KQI7</accession>
<sequence>MGQLTTHVLDTLRGQPAAGMQVRLYRLDEGHTTFLKTLRLNADGRADAPLLAQEEFRAGRYRLVFAVAAYFKACGVDLPDPPFLDEVPLDFGVADAAGHYHVPLLATPWTYSTYRGS</sequence>
<dbReference type="InterPro" id="IPR036817">
    <property type="entry name" value="Transthyretin/HIU_hydrolase_sf"/>
</dbReference>